<reference evidence="2 3" key="1">
    <citation type="submission" date="2020-08" db="EMBL/GenBank/DDBJ databases">
        <title>A Genomic Blueprint of the Chicken Gut Microbiome.</title>
        <authorList>
            <person name="Gilroy R."/>
            <person name="Ravi A."/>
            <person name="Getino M."/>
            <person name="Pursley I."/>
            <person name="Horton D.L."/>
            <person name="Alikhan N.-F."/>
            <person name="Baker D."/>
            <person name="Gharbi K."/>
            <person name="Hall N."/>
            <person name="Watson M."/>
            <person name="Adriaenssens E.M."/>
            <person name="Foster-Nyarko E."/>
            <person name="Jarju S."/>
            <person name="Secka A."/>
            <person name="Antonio M."/>
            <person name="Oren A."/>
            <person name="Chaudhuri R."/>
            <person name="La Ragione R.M."/>
            <person name="Hildebrand F."/>
            <person name="Pallen M.J."/>
        </authorList>
    </citation>
    <scope>NUCLEOTIDE SEQUENCE [LARGE SCALE GENOMIC DNA]</scope>
    <source>
        <strain evidence="2 3">Sa1BUA1</strain>
    </source>
</reference>
<dbReference type="RefSeq" id="WP_251837903.1">
    <property type="nucleotide sequence ID" value="NZ_JACSPO010000001.1"/>
</dbReference>
<evidence type="ECO:0000313" key="3">
    <source>
        <dbReference type="Proteomes" id="UP000661894"/>
    </source>
</evidence>
<dbReference type="EMBL" id="JACSPO010000001">
    <property type="protein sequence ID" value="MBD8060726.1"/>
    <property type="molecule type" value="Genomic_DNA"/>
</dbReference>
<evidence type="ECO:0000313" key="2">
    <source>
        <dbReference type="EMBL" id="MBD8060726.1"/>
    </source>
</evidence>
<sequence>MISMKRHHMVTAVSVGLLLGGGVVSGPPGPANGPPEAAAPATCGVVTETGADASTGDRYPRSIALGPRLHRAE</sequence>
<organism evidence="2 3">
    <name type="scientific">Oceanitalea stevensii</name>
    <dbReference type="NCBI Taxonomy" id="2763072"/>
    <lineage>
        <taxon>Bacteria</taxon>
        <taxon>Bacillati</taxon>
        <taxon>Actinomycetota</taxon>
        <taxon>Actinomycetes</taxon>
        <taxon>Micrococcales</taxon>
        <taxon>Bogoriellaceae</taxon>
        <taxon>Georgenia</taxon>
    </lineage>
</organism>
<evidence type="ECO:0000256" key="1">
    <source>
        <dbReference type="SAM" id="MobiDB-lite"/>
    </source>
</evidence>
<comment type="caution">
    <text evidence="2">The sequence shown here is derived from an EMBL/GenBank/DDBJ whole genome shotgun (WGS) entry which is preliminary data.</text>
</comment>
<accession>A0ABR8YXG4</accession>
<gene>
    <name evidence="2" type="ORF">H9624_00130</name>
</gene>
<keyword evidence="3" id="KW-1185">Reference proteome</keyword>
<name>A0ABR8YXG4_9MICO</name>
<dbReference type="Proteomes" id="UP000661894">
    <property type="component" value="Unassembled WGS sequence"/>
</dbReference>
<feature type="region of interest" description="Disordered" evidence="1">
    <location>
        <begin position="49"/>
        <end position="73"/>
    </location>
</feature>
<protein>
    <submittedName>
        <fullName evidence="2">Uncharacterized protein</fullName>
    </submittedName>
</protein>
<proteinExistence type="predicted"/>